<dbReference type="InterPro" id="IPR011032">
    <property type="entry name" value="GroES-like_sf"/>
</dbReference>
<dbReference type="Pfam" id="PF00107">
    <property type="entry name" value="ADH_zinc_N"/>
    <property type="match status" value="1"/>
</dbReference>
<evidence type="ECO:0000256" key="1">
    <source>
        <dbReference type="ARBA" id="ARBA00022857"/>
    </source>
</evidence>
<gene>
    <name evidence="4" type="primary">qor_2</name>
    <name evidence="4" type="ORF">KTT_22320</name>
</gene>
<dbReference type="InterPro" id="IPR013154">
    <property type="entry name" value="ADH-like_N"/>
</dbReference>
<sequence length="334" mass="37023">MKAITFQSYNEPWLIVDLPEPSLEPGQILVKMSFATLNHRDLNIHAGMFHGFPPPMGATSQIMGIEGSGTIVESRDEMQTFPIGTRVFFREAYNLPHGGTWQEYVVASPADVIAIPEGHSLTEAAALRQSYQSALLALELGKAQFDAQSRQTILAPGVGSAVGNATIQLMRAYGLSNVITTAGQTTKLQRAQEAGYERIIDLSQETLYDGVMRLTHGEGVDLVVEILGGAYTQQALTTLKRGRTLVVVGFVPGNIQLHIPIFDILAFRRGIVGMNILLTPQQERDRAIEKIVELWYAGRIHPLVDQIFPFTEIEQAQRYYKEGRPFGKVLLRFE</sequence>
<protein>
    <submittedName>
        <fullName evidence="4">NADPH:quinone reductase</fullName>
    </submittedName>
</protein>
<dbReference type="PANTHER" id="PTHR48106">
    <property type="entry name" value="QUINONE OXIDOREDUCTASE PIG3-RELATED"/>
    <property type="match status" value="1"/>
</dbReference>
<keyword evidence="1" id="KW-0521">NADP</keyword>
<dbReference type="Gene3D" id="3.90.180.10">
    <property type="entry name" value="Medium-chain alcohol dehydrogenases, catalytic domain"/>
    <property type="match status" value="1"/>
</dbReference>
<dbReference type="InterPro" id="IPR013149">
    <property type="entry name" value="ADH-like_C"/>
</dbReference>
<evidence type="ECO:0000313" key="5">
    <source>
        <dbReference type="Proteomes" id="UP000287352"/>
    </source>
</evidence>
<feature type="domain" description="Enoyl reductase (ER)" evidence="3">
    <location>
        <begin position="16"/>
        <end position="331"/>
    </location>
</feature>
<dbReference type="SUPFAM" id="SSF51735">
    <property type="entry name" value="NAD(P)-binding Rossmann-fold domains"/>
    <property type="match status" value="1"/>
</dbReference>
<dbReference type="SMART" id="SM00829">
    <property type="entry name" value="PKS_ER"/>
    <property type="match status" value="1"/>
</dbReference>
<dbReference type="GO" id="GO:0070402">
    <property type="term" value="F:NADPH binding"/>
    <property type="evidence" value="ECO:0007669"/>
    <property type="project" value="TreeGrafter"/>
</dbReference>
<comment type="caution">
    <text evidence="4">The sequence shown here is derived from an EMBL/GenBank/DDBJ whole genome shotgun (WGS) entry which is preliminary data.</text>
</comment>
<organism evidence="4 5">
    <name type="scientific">Tengunoibacter tsumagoiensis</name>
    <dbReference type="NCBI Taxonomy" id="2014871"/>
    <lineage>
        <taxon>Bacteria</taxon>
        <taxon>Bacillati</taxon>
        <taxon>Chloroflexota</taxon>
        <taxon>Ktedonobacteria</taxon>
        <taxon>Ktedonobacterales</taxon>
        <taxon>Dictyobacteraceae</taxon>
        <taxon>Tengunoibacter</taxon>
    </lineage>
</organism>
<dbReference type="Gene3D" id="3.40.50.720">
    <property type="entry name" value="NAD(P)-binding Rossmann-like Domain"/>
    <property type="match status" value="1"/>
</dbReference>
<keyword evidence="5" id="KW-1185">Reference proteome</keyword>
<keyword evidence="2" id="KW-0560">Oxidoreductase</keyword>
<dbReference type="EMBL" id="BIFR01000001">
    <property type="protein sequence ID" value="GCE12373.1"/>
    <property type="molecule type" value="Genomic_DNA"/>
</dbReference>
<evidence type="ECO:0000313" key="4">
    <source>
        <dbReference type="EMBL" id="GCE12373.1"/>
    </source>
</evidence>
<dbReference type="InterPro" id="IPR020843">
    <property type="entry name" value="ER"/>
</dbReference>
<dbReference type="PANTHER" id="PTHR48106:SF18">
    <property type="entry name" value="QUINONE OXIDOREDUCTASE PIG3"/>
    <property type="match status" value="1"/>
</dbReference>
<reference evidence="5" key="1">
    <citation type="submission" date="2018-12" db="EMBL/GenBank/DDBJ databases">
        <title>Tengunoibacter tsumagoiensis gen. nov., sp. nov., Dictyobacter kobayashii sp. nov., D. alpinus sp. nov., and D. joshuensis sp. nov. and description of Dictyobacteraceae fam. nov. within the order Ktedonobacterales isolated from Tengu-no-mugimeshi.</title>
        <authorList>
            <person name="Wang C.M."/>
            <person name="Zheng Y."/>
            <person name="Sakai Y."/>
            <person name="Toyoda A."/>
            <person name="Minakuchi Y."/>
            <person name="Abe K."/>
            <person name="Yokota A."/>
            <person name="Yabe S."/>
        </authorList>
    </citation>
    <scope>NUCLEOTIDE SEQUENCE [LARGE SCALE GENOMIC DNA]</scope>
    <source>
        <strain evidence="5">Uno3</strain>
    </source>
</reference>
<dbReference type="SUPFAM" id="SSF50129">
    <property type="entry name" value="GroES-like"/>
    <property type="match status" value="1"/>
</dbReference>
<accession>A0A401ZZV0</accession>
<dbReference type="InterPro" id="IPR036291">
    <property type="entry name" value="NAD(P)-bd_dom_sf"/>
</dbReference>
<name>A0A401ZZV0_9CHLR</name>
<dbReference type="AlphaFoldDB" id="A0A401ZZV0"/>
<evidence type="ECO:0000259" key="3">
    <source>
        <dbReference type="SMART" id="SM00829"/>
    </source>
</evidence>
<evidence type="ECO:0000256" key="2">
    <source>
        <dbReference type="ARBA" id="ARBA00023002"/>
    </source>
</evidence>
<proteinExistence type="predicted"/>
<dbReference type="RefSeq" id="WP_161975416.1">
    <property type="nucleotide sequence ID" value="NZ_BIFR01000001.1"/>
</dbReference>
<dbReference type="Pfam" id="PF08240">
    <property type="entry name" value="ADH_N"/>
    <property type="match status" value="1"/>
</dbReference>
<dbReference type="Proteomes" id="UP000287352">
    <property type="component" value="Unassembled WGS sequence"/>
</dbReference>
<dbReference type="GO" id="GO:0016651">
    <property type="term" value="F:oxidoreductase activity, acting on NAD(P)H"/>
    <property type="evidence" value="ECO:0007669"/>
    <property type="project" value="TreeGrafter"/>
</dbReference>